<dbReference type="Pfam" id="PF04717">
    <property type="entry name" value="Phage_base_V"/>
    <property type="match status" value="1"/>
</dbReference>
<dbReference type="InterPro" id="IPR037026">
    <property type="entry name" value="Vgr_OB-fold_dom_sf"/>
</dbReference>
<name>A0AAP5IDT3_9CYAN</name>
<dbReference type="InterPro" id="IPR006531">
    <property type="entry name" value="Gp5/Vgr_OB"/>
</dbReference>
<accession>A0AAP5IDT3</accession>
<proteinExistence type="predicted"/>
<evidence type="ECO:0000313" key="2">
    <source>
        <dbReference type="EMBL" id="MDR9899786.1"/>
    </source>
</evidence>
<dbReference type="AlphaFoldDB" id="A0AAP5IDT3"/>
<dbReference type="SUPFAM" id="SSF69255">
    <property type="entry name" value="gp5 N-terminal domain-like"/>
    <property type="match status" value="1"/>
</dbReference>
<dbReference type="InterPro" id="IPR006533">
    <property type="entry name" value="T6SS_Vgr_RhsGE"/>
</dbReference>
<organism evidence="2 3">
    <name type="scientific">Aetokthonos hydrillicola Thurmond2011</name>
    <dbReference type="NCBI Taxonomy" id="2712845"/>
    <lineage>
        <taxon>Bacteria</taxon>
        <taxon>Bacillati</taxon>
        <taxon>Cyanobacteriota</taxon>
        <taxon>Cyanophyceae</taxon>
        <taxon>Nostocales</taxon>
        <taxon>Hapalosiphonaceae</taxon>
        <taxon>Aetokthonos</taxon>
    </lineage>
</organism>
<gene>
    <name evidence="2" type="primary">vgrG</name>
    <name evidence="2" type="ORF">G7B40_035295</name>
</gene>
<evidence type="ECO:0000313" key="3">
    <source>
        <dbReference type="Proteomes" id="UP000667802"/>
    </source>
</evidence>
<reference evidence="3" key="1">
    <citation type="journal article" date="2021" name="Science">
        <title>Hunting the eagle killer: A cyanobacterial neurotoxin causes vacuolar myelinopathy.</title>
        <authorList>
            <person name="Breinlinger S."/>
            <person name="Phillips T.J."/>
            <person name="Haram B.N."/>
            <person name="Mares J."/>
            <person name="Martinez Yerena J.A."/>
            <person name="Hrouzek P."/>
            <person name="Sobotka R."/>
            <person name="Henderson W.M."/>
            <person name="Schmieder P."/>
            <person name="Williams S.M."/>
            <person name="Lauderdale J.D."/>
            <person name="Wilde H.D."/>
            <person name="Gerrin W."/>
            <person name="Kust A."/>
            <person name="Washington J.W."/>
            <person name="Wagner C."/>
            <person name="Geier B."/>
            <person name="Liebeke M."/>
            <person name="Enke H."/>
            <person name="Niedermeyer T.H.J."/>
            <person name="Wilde S.B."/>
        </authorList>
    </citation>
    <scope>NUCLEOTIDE SEQUENCE [LARGE SCALE GENOMIC DNA]</scope>
    <source>
        <strain evidence="3">Thurmond2011</strain>
    </source>
</reference>
<keyword evidence="3" id="KW-1185">Reference proteome</keyword>
<feature type="domain" description="Gp5/Type VI secretion system Vgr protein OB-fold" evidence="1">
    <location>
        <begin position="382"/>
        <end position="455"/>
    </location>
</feature>
<sequence length="593" mass="64651">MNDLIVPNNALYDVATFKLLSDGKEITNIYKVLSLTVDRIVNRVPTARIVLRDGAADEETFTASEGPDLIPGKQLEIALGYDGDNKTIFKGLIVKHSLKVRANGDSVLVLDCKDSVTKLTIGRHSRYFTELRDSDAIEQIISKYNGISLEKVESNNAKRPDREIVQHYATDWDFILSRAQMNGQIVLADKGKLKVKVPNTSDDPLVTLTYGVNLLEFEAEMDARSQYKAVKAMAWSYGDQALVEAEGSEPDINKQGNLSGEDLANAIALSTWELRHSGRVEQPELKAWADAQLLKSRLAKIQGRVKTVGNPNAQPDTLIKLKGLGNRFNGLAYVSGIRHEMNAGAWYTQMQLGLAPPWFYQETDIVDQPASGLLPGVNGLQIGVVVQLQGDPNGEDRILVKAPIIDSKSQGIWSRIATLDAGKNRGSFFRPEIGDEVILGFLNDDPRDPIVLGMLNSSAKPAPLKAADENHHKGFFTRSQMKVSFDDEKKIITLETPGGNKIIISDADKGITLKDQNGNTMTMNDGGITMKSPKDITLEAMGKLTLKATQDTSIEGLNVNAKANAQFKAQGNAGAEVSTSAIAILKGSLVQIN</sequence>
<dbReference type="Gene3D" id="2.40.50.230">
    <property type="entry name" value="Gp5 N-terminal domain"/>
    <property type="match status" value="1"/>
</dbReference>
<comment type="caution">
    <text evidence="2">The sequence shown here is derived from an EMBL/GenBank/DDBJ whole genome shotgun (WGS) entry which is preliminary data.</text>
</comment>
<protein>
    <submittedName>
        <fullName evidence="2">Type VI secretion system tip protein VgrG</fullName>
    </submittedName>
</protein>
<dbReference type="SUPFAM" id="SSF69279">
    <property type="entry name" value="Phage tail proteins"/>
    <property type="match status" value="1"/>
</dbReference>
<dbReference type="EMBL" id="JAALHA020000027">
    <property type="protein sequence ID" value="MDR9899786.1"/>
    <property type="molecule type" value="Genomic_DNA"/>
</dbReference>
<dbReference type="RefSeq" id="WP_208350542.1">
    <property type="nucleotide sequence ID" value="NZ_JAALHA020000027.1"/>
</dbReference>
<dbReference type="Proteomes" id="UP000667802">
    <property type="component" value="Unassembled WGS sequence"/>
</dbReference>
<dbReference type="NCBIfam" id="TIGR01646">
    <property type="entry name" value="vgr_GE"/>
    <property type="match status" value="1"/>
</dbReference>
<evidence type="ECO:0000259" key="1">
    <source>
        <dbReference type="Pfam" id="PF04717"/>
    </source>
</evidence>